<dbReference type="InterPro" id="IPR052929">
    <property type="entry name" value="RNase_H-like_EbsB-rel"/>
</dbReference>
<evidence type="ECO:0000259" key="2">
    <source>
        <dbReference type="Pfam" id="PF13456"/>
    </source>
</evidence>
<dbReference type="GO" id="GO:0003676">
    <property type="term" value="F:nucleic acid binding"/>
    <property type="evidence" value="ECO:0007669"/>
    <property type="project" value="InterPro"/>
</dbReference>
<dbReference type="PANTHER" id="PTHR47074">
    <property type="entry name" value="BNAC02G40300D PROTEIN"/>
    <property type="match status" value="1"/>
</dbReference>
<protein>
    <recommendedName>
        <fullName evidence="2">RNase H type-1 domain-containing protein</fullName>
    </recommendedName>
</protein>
<feature type="region of interest" description="Disordered" evidence="1">
    <location>
        <begin position="1"/>
        <end position="20"/>
    </location>
</feature>
<sequence length="92" mass="10109">MKADSVFPNSSDLSSVHWSPPESGVVKINSNGVFSNERCHAAIGVVCRDHNGFFRWGYVDKMKSISAFMTEALAMQRAMLLAVDIGLDKAIF</sequence>
<organism evidence="3 4">
    <name type="scientific">Acacia crassicarpa</name>
    <name type="common">northern wattle</name>
    <dbReference type="NCBI Taxonomy" id="499986"/>
    <lineage>
        <taxon>Eukaryota</taxon>
        <taxon>Viridiplantae</taxon>
        <taxon>Streptophyta</taxon>
        <taxon>Embryophyta</taxon>
        <taxon>Tracheophyta</taxon>
        <taxon>Spermatophyta</taxon>
        <taxon>Magnoliopsida</taxon>
        <taxon>eudicotyledons</taxon>
        <taxon>Gunneridae</taxon>
        <taxon>Pentapetalae</taxon>
        <taxon>rosids</taxon>
        <taxon>fabids</taxon>
        <taxon>Fabales</taxon>
        <taxon>Fabaceae</taxon>
        <taxon>Caesalpinioideae</taxon>
        <taxon>mimosoid clade</taxon>
        <taxon>Acacieae</taxon>
        <taxon>Acacia</taxon>
    </lineage>
</organism>
<name>A0AAE1K0N4_9FABA</name>
<feature type="compositionally biased region" description="Polar residues" evidence="1">
    <location>
        <begin position="7"/>
        <end position="17"/>
    </location>
</feature>
<dbReference type="Pfam" id="PF13456">
    <property type="entry name" value="RVT_3"/>
    <property type="match status" value="1"/>
</dbReference>
<evidence type="ECO:0000256" key="1">
    <source>
        <dbReference type="SAM" id="MobiDB-lite"/>
    </source>
</evidence>
<dbReference type="PANTHER" id="PTHR47074:SF11">
    <property type="entry name" value="REVERSE TRANSCRIPTASE-LIKE PROTEIN"/>
    <property type="match status" value="1"/>
</dbReference>
<comment type="caution">
    <text evidence="3">The sequence shown here is derived from an EMBL/GenBank/DDBJ whole genome shotgun (WGS) entry which is preliminary data.</text>
</comment>
<evidence type="ECO:0000313" key="4">
    <source>
        <dbReference type="Proteomes" id="UP001293593"/>
    </source>
</evidence>
<accession>A0AAE1K0N4</accession>
<dbReference type="GO" id="GO:0004523">
    <property type="term" value="F:RNA-DNA hybrid ribonuclease activity"/>
    <property type="evidence" value="ECO:0007669"/>
    <property type="project" value="InterPro"/>
</dbReference>
<gene>
    <name evidence="3" type="ORF">QN277_015828</name>
</gene>
<keyword evidence="4" id="KW-1185">Reference proteome</keyword>
<dbReference type="Proteomes" id="UP001293593">
    <property type="component" value="Unassembled WGS sequence"/>
</dbReference>
<evidence type="ECO:0000313" key="3">
    <source>
        <dbReference type="EMBL" id="KAK4277907.1"/>
    </source>
</evidence>
<dbReference type="InterPro" id="IPR002156">
    <property type="entry name" value="RNaseH_domain"/>
</dbReference>
<dbReference type="EMBL" id="JAWXYG010000003">
    <property type="protein sequence ID" value="KAK4277907.1"/>
    <property type="molecule type" value="Genomic_DNA"/>
</dbReference>
<proteinExistence type="predicted"/>
<dbReference type="AlphaFoldDB" id="A0AAE1K0N4"/>
<feature type="domain" description="RNase H type-1" evidence="2">
    <location>
        <begin position="29"/>
        <end position="91"/>
    </location>
</feature>
<reference evidence="3" key="1">
    <citation type="submission" date="2023-10" db="EMBL/GenBank/DDBJ databases">
        <title>Chromosome-level genome of the transformable northern wattle, Acacia crassicarpa.</title>
        <authorList>
            <person name="Massaro I."/>
            <person name="Sinha N.R."/>
            <person name="Poethig S."/>
            <person name="Leichty A.R."/>
        </authorList>
    </citation>
    <scope>NUCLEOTIDE SEQUENCE</scope>
    <source>
        <strain evidence="3">Acra3RX</strain>
        <tissue evidence="3">Leaf</tissue>
    </source>
</reference>